<keyword evidence="2" id="KW-1185">Reference proteome</keyword>
<comment type="caution">
    <text evidence="1">The sequence shown here is derived from an EMBL/GenBank/DDBJ whole genome shotgun (WGS) entry which is preliminary data.</text>
</comment>
<organism evidence="1 2">
    <name type="scientific">Trifolium pratense</name>
    <name type="common">Red clover</name>
    <dbReference type="NCBI Taxonomy" id="57577"/>
    <lineage>
        <taxon>Eukaryota</taxon>
        <taxon>Viridiplantae</taxon>
        <taxon>Streptophyta</taxon>
        <taxon>Embryophyta</taxon>
        <taxon>Tracheophyta</taxon>
        <taxon>Spermatophyta</taxon>
        <taxon>Magnoliopsida</taxon>
        <taxon>eudicotyledons</taxon>
        <taxon>Gunneridae</taxon>
        <taxon>Pentapetalae</taxon>
        <taxon>rosids</taxon>
        <taxon>fabids</taxon>
        <taxon>Fabales</taxon>
        <taxon>Fabaceae</taxon>
        <taxon>Papilionoideae</taxon>
        <taxon>50 kb inversion clade</taxon>
        <taxon>NPAAA clade</taxon>
        <taxon>Hologalegina</taxon>
        <taxon>IRL clade</taxon>
        <taxon>Trifolieae</taxon>
        <taxon>Trifolium</taxon>
    </lineage>
</organism>
<dbReference type="Proteomes" id="UP001177021">
    <property type="component" value="Unassembled WGS sequence"/>
</dbReference>
<proteinExistence type="predicted"/>
<gene>
    <name evidence="1" type="ORF">MILVUS5_LOCUS6362</name>
</gene>
<evidence type="ECO:0000313" key="1">
    <source>
        <dbReference type="EMBL" id="CAJ2635742.1"/>
    </source>
</evidence>
<evidence type="ECO:0000313" key="2">
    <source>
        <dbReference type="Proteomes" id="UP001177021"/>
    </source>
</evidence>
<accession>A0ACB0IVJ4</accession>
<dbReference type="EMBL" id="CASHSV030000002">
    <property type="protein sequence ID" value="CAJ2635742.1"/>
    <property type="molecule type" value="Genomic_DNA"/>
</dbReference>
<protein>
    <submittedName>
        <fullName evidence="1">Uncharacterized protein</fullName>
    </submittedName>
</protein>
<sequence>MRRISERTTNSHYTLSIFIILIAFIFDTAQSIRFPDRVAQPARDQSDQHHFQTAVFALGSFWRSEAVFGCLPGVVRTTVGYSGGSKPNPEYRSFGDHAESVQVEYDPRLIGFRELLDIFWSSHDPRQVYGQGPDVGNQYSKEQEQTRSRSSIVTTQIQQLGAFHPAEPEHQKFELKQNTFLLQLIGNLPEEELERSSLATKLNGYVAELCPPNIQKHIDAKINDIIKKGWPILRDL</sequence>
<name>A0ACB0IVJ4_TRIPR</name>
<reference evidence="1" key="1">
    <citation type="submission" date="2023-10" db="EMBL/GenBank/DDBJ databases">
        <authorList>
            <person name="Rodriguez Cubillos JULIANA M."/>
            <person name="De Vega J."/>
        </authorList>
    </citation>
    <scope>NUCLEOTIDE SEQUENCE</scope>
</reference>